<dbReference type="STRING" id="1123272.SAMN02745824_2644"/>
<evidence type="ECO:0000313" key="2">
    <source>
        <dbReference type="Proteomes" id="UP000185192"/>
    </source>
</evidence>
<name>A0A1N6G2B9_9SPHN</name>
<dbReference type="EMBL" id="FSQW01000002">
    <property type="protein sequence ID" value="SIO01637.1"/>
    <property type="molecule type" value="Genomic_DNA"/>
</dbReference>
<proteinExistence type="predicted"/>
<dbReference type="Proteomes" id="UP000185192">
    <property type="component" value="Unassembled WGS sequence"/>
</dbReference>
<dbReference type="OrthoDB" id="7595835at2"/>
<accession>A0A1N6G2B9</accession>
<dbReference type="RefSeq" id="WP_074205643.1">
    <property type="nucleotide sequence ID" value="NZ_FSQW01000002.1"/>
</dbReference>
<protein>
    <submittedName>
        <fullName evidence="1">Uncharacterized protein</fullName>
    </submittedName>
</protein>
<organism evidence="1 2">
    <name type="scientific">Parasphingorhabdus marina DSM 22363</name>
    <dbReference type="NCBI Taxonomy" id="1123272"/>
    <lineage>
        <taxon>Bacteria</taxon>
        <taxon>Pseudomonadati</taxon>
        <taxon>Pseudomonadota</taxon>
        <taxon>Alphaproteobacteria</taxon>
        <taxon>Sphingomonadales</taxon>
        <taxon>Sphingomonadaceae</taxon>
        <taxon>Parasphingorhabdus</taxon>
    </lineage>
</organism>
<keyword evidence="2" id="KW-1185">Reference proteome</keyword>
<dbReference type="AlphaFoldDB" id="A0A1N6G2B9"/>
<evidence type="ECO:0000313" key="1">
    <source>
        <dbReference type="EMBL" id="SIO01637.1"/>
    </source>
</evidence>
<gene>
    <name evidence="1" type="ORF">SAMN02745824_2644</name>
</gene>
<sequence>MDQIERESKSTSACAAGLFGYSIANGERCAFKSFDGYLREMEQLPNFSPPPVNRFVAHYVSSAIGKTFSSS</sequence>
<reference evidence="2" key="1">
    <citation type="submission" date="2016-11" db="EMBL/GenBank/DDBJ databases">
        <authorList>
            <person name="Varghese N."/>
            <person name="Submissions S."/>
        </authorList>
    </citation>
    <scope>NUCLEOTIDE SEQUENCE [LARGE SCALE GENOMIC DNA]</scope>
    <source>
        <strain evidence="2">DSM 22363</strain>
    </source>
</reference>